<evidence type="ECO:0000259" key="1">
    <source>
        <dbReference type="Pfam" id="PF21597"/>
    </source>
</evidence>
<dbReference type="SUPFAM" id="SSF48498">
    <property type="entry name" value="Tetracyclin repressor-like, C-terminal domain"/>
    <property type="match status" value="1"/>
</dbReference>
<evidence type="ECO:0000313" key="3">
    <source>
        <dbReference type="Proteomes" id="UP000299290"/>
    </source>
</evidence>
<accession>A0A4D4KP54</accession>
<dbReference type="Proteomes" id="UP000299290">
    <property type="component" value="Unassembled WGS sequence"/>
</dbReference>
<protein>
    <recommendedName>
        <fullName evidence="1">Transcriptional regulator SbtR-like C-terminal domain-containing protein</fullName>
    </recommendedName>
</protein>
<reference evidence="2 3" key="1">
    <citation type="journal article" date="2020" name="Int. J. Syst. Evol. Microbiol.">
        <title>Reclassification of Streptomyces castelarensis and Streptomyces sporoclivatus as later heterotypic synonyms of Streptomyces antimycoticus.</title>
        <authorList>
            <person name="Komaki H."/>
            <person name="Tamura T."/>
        </authorList>
    </citation>
    <scope>NUCLEOTIDE SEQUENCE [LARGE SCALE GENOMIC DNA]</scope>
    <source>
        <strain evidence="2 3">NBRC 12839</strain>
    </source>
</reference>
<dbReference type="AlphaFoldDB" id="A0A4D4KP54"/>
<name>A0A4D4KP54_9ACTN</name>
<keyword evidence="3" id="KW-1185">Reference proteome</keyword>
<comment type="caution">
    <text evidence="2">The sequence shown here is derived from an EMBL/GenBank/DDBJ whole genome shotgun (WGS) entry which is preliminary data.</text>
</comment>
<dbReference type="Gene3D" id="1.10.357.10">
    <property type="entry name" value="Tetracycline Repressor, domain 2"/>
    <property type="match status" value="1"/>
</dbReference>
<proteinExistence type="predicted"/>
<dbReference type="InterPro" id="IPR036271">
    <property type="entry name" value="Tet_transcr_reg_TetR-rel_C_sf"/>
</dbReference>
<dbReference type="Pfam" id="PF21597">
    <property type="entry name" value="TetR_C_43"/>
    <property type="match status" value="1"/>
</dbReference>
<sequence>MVVGGEPAQVGTLLTAGAAEGALRADVLPDDVVSTLVGIFLATDDHEQAGRMLGLLVDGLRAGTSAKRGCGPGRSGFQT</sequence>
<feature type="domain" description="Transcriptional regulator SbtR-like C-terminal" evidence="1">
    <location>
        <begin position="9"/>
        <end position="62"/>
    </location>
</feature>
<dbReference type="InterPro" id="IPR049445">
    <property type="entry name" value="TetR_SbtR-like_C"/>
</dbReference>
<organism evidence="2 3">
    <name type="scientific">Streptomyces antimycoticus</name>
    <dbReference type="NCBI Taxonomy" id="68175"/>
    <lineage>
        <taxon>Bacteria</taxon>
        <taxon>Bacillati</taxon>
        <taxon>Actinomycetota</taxon>
        <taxon>Actinomycetes</taxon>
        <taxon>Kitasatosporales</taxon>
        <taxon>Streptomycetaceae</taxon>
        <taxon>Streptomyces</taxon>
        <taxon>Streptomyces violaceusniger group</taxon>
    </lineage>
</organism>
<evidence type="ECO:0000313" key="2">
    <source>
        <dbReference type="EMBL" id="GDY48676.1"/>
    </source>
</evidence>
<dbReference type="EMBL" id="BJHV01000001">
    <property type="protein sequence ID" value="GDY48676.1"/>
    <property type="molecule type" value="Genomic_DNA"/>
</dbReference>
<gene>
    <name evidence="2" type="ORF">SANT12839_095580</name>
</gene>